<reference evidence="1 2" key="1">
    <citation type="submission" date="2016-01" db="EMBL/GenBank/DDBJ databases">
        <authorList>
            <person name="Regsiter A."/>
            <person name="william w."/>
        </authorList>
    </citation>
    <scope>NUCLEOTIDE SEQUENCE [LARGE SCALE GENOMIC DNA]</scope>
    <source>
        <strain evidence="1 2">CFBP 6927</strain>
    </source>
</reference>
<comment type="caution">
    <text evidence="1">The sequence shown here is derived from an EMBL/GenBank/DDBJ whole genome shotgun (WGS) entry which is preliminary data.</text>
</comment>
<organism evidence="1 2">
    <name type="scientific">Agrobacterium genomosp. 13 str. CFBP 6927</name>
    <dbReference type="NCBI Taxonomy" id="1183428"/>
    <lineage>
        <taxon>Bacteria</taxon>
        <taxon>Pseudomonadati</taxon>
        <taxon>Pseudomonadota</taxon>
        <taxon>Alphaproteobacteria</taxon>
        <taxon>Hyphomicrobiales</taxon>
        <taxon>Rhizobiaceae</taxon>
        <taxon>Rhizobium/Agrobacterium group</taxon>
        <taxon>Agrobacterium</taxon>
        <taxon>Agrobacterium tumefaciens complex</taxon>
    </lineage>
</organism>
<proteinExistence type="predicted"/>
<dbReference type="Proteomes" id="UP000191812">
    <property type="component" value="Unassembled WGS sequence"/>
</dbReference>
<evidence type="ECO:0008006" key="3">
    <source>
        <dbReference type="Google" id="ProtNLM"/>
    </source>
</evidence>
<dbReference type="EMBL" id="FBWH01000042">
    <property type="protein sequence ID" value="CUX57765.1"/>
    <property type="molecule type" value="Genomic_DNA"/>
</dbReference>
<gene>
    <name evidence="1" type="ORF">AGR13a_Lc30045</name>
</gene>
<sequence>MLLIKPKDGKLLHFCDFTRVELILAVDVNHNVVSVWYKFWHLFRSKLARLEGFRDGLTFHKSNASYNQAACLLYHFHSTLNSFLGFWHFD</sequence>
<evidence type="ECO:0000313" key="2">
    <source>
        <dbReference type="Proteomes" id="UP000191812"/>
    </source>
</evidence>
<accession>A0ABM9VLQ8</accession>
<evidence type="ECO:0000313" key="1">
    <source>
        <dbReference type="EMBL" id="CUX57765.1"/>
    </source>
</evidence>
<keyword evidence="2" id="KW-1185">Reference proteome</keyword>
<name>A0ABM9VLQ8_9HYPH</name>
<protein>
    <recommendedName>
        <fullName evidence="3">Transposase</fullName>
    </recommendedName>
</protein>